<dbReference type="Proteomes" id="UP000195667">
    <property type="component" value="Unassembled WGS sequence"/>
</dbReference>
<reference evidence="2" key="1">
    <citation type="submission" date="2017-02" db="EMBL/GenBank/DDBJ databases">
        <authorList>
            <person name="Daims H."/>
        </authorList>
    </citation>
    <scope>NUCLEOTIDE SEQUENCE [LARGE SCALE GENOMIC DNA]</scope>
</reference>
<name>A0A1R4H523_9GAMM</name>
<gene>
    <name evidence="1" type="ORF">CRENPOLYSF1_1780001</name>
</gene>
<dbReference type="EMBL" id="FUKI01000088">
    <property type="protein sequence ID" value="SJM91131.1"/>
    <property type="molecule type" value="Genomic_DNA"/>
</dbReference>
<evidence type="ECO:0000313" key="2">
    <source>
        <dbReference type="Proteomes" id="UP000195667"/>
    </source>
</evidence>
<protein>
    <submittedName>
        <fullName evidence="1">Uncharacterized protein</fullName>
    </submittedName>
</protein>
<sequence>MGLLYVFIHMLMLDRPLSLVEIIAFIFSLKFFKNVYVIDIISKADAAIQSKIHLQNMPNKRLAISYLLYQANALTDTKYEGLNDFLCGAYKVGYDEYRDRSVDWSFD</sequence>
<evidence type="ECO:0000313" key="1">
    <source>
        <dbReference type="EMBL" id="SJM91131.1"/>
    </source>
</evidence>
<accession>A0A1R4H523</accession>
<keyword evidence="2" id="KW-1185">Reference proteome</keyword>
<proteinExistence type="predicted"/>
<dbReference type="AlphaFoldDB" id="A0A1R4H523"/>
<organism evidence="1 2">
    <name type="scientific">Crenothrix polyspora</name>
    <dbReference type="NCBI Taxonomy" id="360316"/>
    <lineage>
        <taxon>Bacteria</taxon>
        <taxon>Pseudomonadati</taxon>
        <taxon>Pseudomonadota</taxon>
        <taxon>Gammaproteobacteria</taxon>
        <taxon>Methylococcales</taxon>
        <taxon>Crenotrichaceae</taxon>
        <taxon>Crenothrix</taxon>
    </lineage>
</organism>